<reference evidence="1" key="1">
    <citation type="submission" date="2017-06" db="EMBL/GenBank/DDBJ databases">
        <title>Novel phages from South African skin metaviromes.</title>
        <authorList>
            <person name="van Zyl L.J."/>
            <person name="Abrahams Y."/>
            <person name="Stander E.A."/>
            <person name="Kirby B.M."/>
            <person name="Clavaud C."/>
            <person name="Farcet C."/>
            <person name="Breton L."/>
            <person name="Trindade M.I."/>
        </authorList>
    </citation>
    <scope>NUCLEOTIDE SEQUENCE</scope>
</reference>
<gene>
    <name evidence="1" type="ORF">10S9_17</name>
</gene>
<accession>A0A2H4JDS9</accession>
<evidence type="ECO:0000313" key="1">
    <source>
        <dbReference type="EMBL" id="ASN70271.1"/>
    </source>
</evidence>
<sequence>MGARIIKCPKCDKPVEEVYEIEKTGIARQYAWCPCGWGGSYPFQTKNPFTGKYAWEHSCEN</sequence>
<protein>
    <submittedName>
        <fullName evidence="1">Uncharacterized protein</fullName>
    </submittedName>
</protein>
<proteinExistence type="predicted"/>
<name>A0A2H4JDS9_9CAUD</name>
<organism evidence="1">
    <name type="scientific">uncultured Caudovirales phage</name>
    <dbReference type="NCBI Taxonomy" id="2100421"/>
    <lineage>
        <taxon>Viruses</taxon>
        <taxon>Duplodnaviria</taxon>
        <taxon>Heunggongvirae</taxon>
        <taxon>Uroviricota</taxon>
        <taxon>Caudoviricetes</taxon>
        <taxon>Peduoviridae</taxon>
        <taxon>Maltschvirus</taxon>
        <taxon>Maltschvirus maltsch</taxon>
    </lineage>
</organism>
<dbReference type="EMBL" id="MF417904">
    <property type="protein sequence ID" value="ASN70271.1"/>
    <property type="molecule type" value="Genomic_DNA"/>
</dbReference>